<protein>
    <submittedName>
        <fullName evidence="2">Uncharacterized protein</fullName>
    </submittedName>
</protein>
<accession>A0AA43AH75</accession>
<dbReference type="Proteomes" id="UP001160758">
    <property type="component" value="Unassembled WGS sequence"/>
</dbReference>
<proteinExistence type="predicted"/>
<gene>
    <name evidence="2" type="ORF">N5I07_02740</name>
    <name evidence="1" type="ORF">N5I20_17205</name>
</gene>
<name>A0AA43AH75_AERCA</name>
<reference evidence="2" key="1">
    <citation type="submission" date="2022-09" db="EMBL/GenBank/DDBJ databases">
        <title>Intensive care unit water sources are persistently colonized with multi-drug resistant bacteria and are the site of extensive horizontal gene transfer of antibiotic resistance genes.</title>
        <authorList>
            <person name="Diorio-Toth L."/>
        </authorList>
    </citation>
    <scope>NUCLEOTIDE SEQUENCE</scope>
    <source>
        <strain evidence="1">GD03710</strain>
        <strain evidence="2">GD03796</strain>
    </source>
</reference>
<evidence type="ECO:0000313" key="3">
    <source>
        <dbReference type="Proteomes" id="UP001160758"/>
    </source>
</evidence>
<evidence type="ECO:0000313" key="2">
    <source>
        <dbReference type="EMBL" id="MDH1896537.1"/>
    </source>
</evidence>
<dbReference type="AlphaFoldDB" id="A0AA43AH75"/>
<organism evidence="2 3">
    <name type="scientific">Aeromonas caviae</name>
    <name type="common">Aeromonas punctata</name>
    <dbReference type="NCBI Taxonomy" id="648"/>
    <lineage>
        <taxon>Bacteria</taxon>
        <taxon>Pseudomonadati</taxon>
        <taxon>Pseudomonadota</taxon>
        <taxon>Gammaproteobacteria</taxon>
        <taxon>Aeromonadales</taxon>
        <taxon>Aeromonadaceae</taxon>
        <taxon>Aeromonas</taxon>
    </lineage>
</organism>
<dbReference type="EMBL" id="JAOCIZ010000080">
    <property type="protein sequence ID" value="MDH1506789.1"/>
    <property type="molecule type" value="Genomic_DNA"/>
</dbReference>
<dbReference type="EMBL" id="JAOCFT010000001">
    <property type="protein sequence ID" value="MDH1896537.1"/>
    <property type="molecule type" value="Genomic_DNA"/>
</dbReference>
<sequence length="226" mass="25078">MSPYTLAGAVRDLFGLKLGDFPKLKDQLNSLVRNGLIHVDAERISHRNRRSLPECELTTLFNATLLLAIFPDPAMVKSIFVNAEARRKAATFADLIVMNRQSLLELVHLNVNAATFVNVLATPDIDLRKNKLDNPFEVLPQALLEGNVELLSCNVARSASLSRSDLMLRSYLDGELDVAARHALHIILAAEKEPSELVKLALHIDAEYGVAKEFSETVDFLFGRAF</sequence>
<dbReference type="RefSeq" id="WP_113069571.1">
    <property type="nucleotide sequence ID" value="NZ_AP025280.1"/>
</dbReference>
<evidence type="ECO:0000313" key="1">
    <source>
        <dbReference type="EMBL" id="MDH1506789.1"/>
    </source>
</evidence>
<comment type="caution">
    <text evidence="2">The sequence shown here is derived from an EMBL/GenBank/DDBJ whole genome shotgun (WGS) entry which is preliminary data.</text>
</comment>
<dbReference type="Proteomes" id="UP001161704">
    <property type="component" value="Unassembled WGS sequence"/>
</dbReference>